<protein>
    <recommendedName>
        <fullName evidence="2">FAM194 C-terminal domain-containing protein</fullName>
    </recommendedName>
</protein>
<evidence type="ECO:0000313" key="4">
    <source>
        <dbReference type="Proteomes" id="UP001460270"/>
    </source>
</evidence>
<dbReference type="EMBL" id="JBBPFD010000017">
    <property type="protein sequence ID" value="KAK7891318.1"/>
    <property type="molecule type" value="Genomic_DNA"/>
</dbReference>
<feature type="region of interest" description="Disordered" evidence="1">
    <location>
        <begin position="525"/>
        <end position="587"/>
    </location>
</feature>
<dbReference type="Proteomes" id="UP001460270">
    <property type="component" value="Unassembled WGS sequence"/>
</dbReference>
<feature type="compositionally biased region" description="Basic and acidic residues" evidence="1">
    <location>
        <begin position="225"/>
        <end position="238"/>
    </location>
</feature>
<reference evidence="4" key="1">
    <citation type="submission" date="2024-04" db="EMBL/GenBank/DDBJ databases">
        <title>Salinicola lusitanus LLJ914,a marine bacterium isolated from the Okinawa Trough.</title>
        <authorList>
            <person name="Li J."/>
        </authorList>
    </citation>
    <scope>NUCLEOTIDE SEQUENCE [LARGE SCALE GENOMIC DNA]</scope>
</reference>
<feature type="region of interest" description="Disordered" evidence="1">
    <location>
        <begin position="127"/>
        <end position="193"/>
    </location>
</feature>
<feature type="compositionally biased region" description="Basic and acidic residues" evidence="1">
    <location>
        <begin position="26"/>
        <end position="35"/>
    </location>
</feature>
<dbReference type="InterPro" id="IPR029281">
    <property type="entry name" value="FAM194_C"/>
</dbReference>
<feature type="domain" description="FAM194 C-terminal" evidence="2">
    <location>
        <begin position="265"/>
        <end position="418"/>
    </location>
</feature>
<feature type="compositionally biased region" description="Polar residues" evidence="1">
    <location>
        <begin position="141"/>
        <end position="159"/>
    </location>
</feature>
<organism evidence="3 4">
    <name type="scientific">Mugilogobius chulae</name>
    <name type="common">yellowstripe goby</name>
    <dbReference type="NCBI Taxonomy" id="88201"/>
    <lineage>
        <taxon>Eukaryota</taxon>
        <taxon>Metazoa</taxon>
        <taxon>Chordata</taxon>
        <taxon>Craniata</taxon>
        <taxon>Vertebrata</taxon>
        <taxon>Euteleostomi</taxon>
        <taxon>Actinopterygii</taxon>
        <taxon>Neopterygii</taxon>
        <taxon>Teleostei</taxon>
        <taxon>Neoteleostei</taxon>
        <taxon>Acanthomorphata</taxon>
        <taxon>Gobiaria</taxon>
        <taxon>Gobiiformes</taxon>
        <taxon>Gobioidei</taxon>
        <taxon>Gobiidae</taxon>
        <taxon>Gobionellinae</taxon>
        <taxon>Mugilogobius</taxon>
    </lineage>
</organism>
<gene>
    <name evidence="3" type="ORF">WMY93_023281</name>
</gene>
<accession>A0AAW0N8R9</accession>
<name>A0AAW0N8R9_9GOBI</name>
<evidence type="ECO:0000256" key="1">
    <source>
        <dbReference type="SAM" id="MobiDB-lite"/>
    </source>
</evidence>
<proteinExistence type="predicted"/>
<dbReference type="Pfam" id="PF14977">
    <property type="entry name" value="FAM194"/>
    <property type="match status" value="1"/>
</dbReference>
<evidence type="ECO:0000313" key="3">
    <source>
        <dbReference type="EMBL" id="KAK7891318.1"/>
    </source>
</evidence>
<dbReference type="AlphaFoldDB" id="A0AAW0N8R9"/>
<dbReference type="PANTHER" id="PTHR23093:SF16">
    <property type="entry name" value="FAM194 C-TERMINAL DOMAIN-CONTAINING PROTEIN"/>
    <property type="match status" value="1"/>
</dbReference>
<comment type="caution">
    <text evidence="3">The sequence shown here is derived from an EMBL/GenBank/DDBJ whole genome shotgun (WGS) entry which is preliminary data.</text>
</comment>
<sequence>MTTSTGPVYFFDQPTKQRGKTKGRRSNLDLKKDTTGEVSQTLNKDQSELPQLLSGETQKEDGPEISSSVFSLKEQDVMEAYKHRAPQLLSELAHVLSEHNWSDEGRLPHGLVNILHYTWQELTAGAQQLPASQHTERSKSRPSSNIDLPQRQQPLPTSSKPERALPKPGVGTGGRVKKRKSRSRQDRCATSLSSPFSTRAILTKTASYPNIRVSSQPNRSLLLRHYGDPKPKKTDKSKNSKSRLGALVTGFPPLPVIPEILPPDSRKKLHYRINDGSSTIYYSSGSVAVCQSRCSQPPGGFCSNVFSDSSPPVIIATITALGHGTVIHPRSSSAISAAWDQHGGLVFDQRGQVTKEWSWTKEFSKKIAIEISDKISLNLISGTSAILDFKCNNELVQLPVTALPRSNTADKMPFLHTNANFCSDTAYDLVYNPPAIVRTDNNLTMSDVPMRLRRLDRPGDNESVWRKEGRALRELRKIQMRVQHILQSWMDFYCIAIGIKCPDKLRMPDVPPRSRLKGEVQSAALPSLNLPETHPGPVPPPQGKEEGLRRYLSSAPTPRPKNRESPGNLVRSPKKKRSKEEKNPITLIGSVQYQGNIKTDRILLPVDPDDQPACVPYPADLLPSLSSALTHCPVLLRAA</sequence>
<feature type="region of interest" description="Disordered" evidence="1">
    <location>
        <begin position="1"/>
        <end position="65"/>
    </location>
</feature>
<dbReference type="PANTHER" id="PTHR23093">
    <property type="entry name" value="SIMILAR TO CHROMOSOME 3 OPEN READING FRAME 20"/>
    <property type="match status" value="1"/>
</dbReference>
<keyword evidence="4" id="KW-1185">Reference proteome</keyword>
<evidence type="ECO:0000259" key="2">
    <source>
        <dbReference type="Pfam" id="PF14977"/>
    </source>
</evidence>
<feature type="region of interest" description="Disordered" evidence="1">
    <location>
        <begin position="216"/>
        <end position="243"/>
    </location>
</feature>